<name>R8BJT3_PHAM7</name>
<feature type="compositionally biased region" description="Basic and acidic residues" evidence="1">
    <location>
        <begin position="51"/>
        <end position="69"/>
    </location>
</feature>
<organism evidence="2 3">
    <name type="scientific">Phaeoacremonium minimum (strain UCR-PA7)</name>
    <name type="common">Esca disease fungus</name>
    <name type="synonym">Togninia minima</name>
    <dbReference type="NCBI Taxonomy" id="1286976"/>
    <lineage>
        <taxon>Eukaryota</taxon>
        <taxon>Fungi</taxon>
        <taxon>Dikarya</taxon>
        <taxon>Ascomycota</taxon>
        <taxon>Pezizomycotina</taxon>
        <taxon>Sordariomycetes</taxon>
        <taxon>Sordariomycetidae</taxon>
        <taxon>Togniniales</taxon>
        <taxon>Togniniaceae</taxon>
        <taxon>Phaeoacremonium</taxon>
    </lineage>
</organism>
<evidence type="ECO:0000313" key="2">
    <source>
        <dbReference type="EMBL" id="EON99477.1"/>
    </source>
</evidence>
<dbReference type="EMBL" id="KB933149">
    <property type="protein sequence ID" value="EON99477.1"/>
    <property type="molecule type" value="Genomic_DNA"/>
</dbReference>
<gene>
    <name evidence="2" type="ORF">UCRPA7_5026</name>
</gene>
<dbReference type="RefSeq" id="XP_007915767.1">
    <property type="nucleotide sequence ID" value="XM_007917576.1"/>
</dbReference>
<feature type="compositionally biased region" description="Basic residues" evidence="1">
    <location>
        <begin position="70"/>
        <end position="80"/>
    </location>
</feature>
<dbReference type="HOGENOM" id="CLU_2591464_0_0_1"/>
<evidence type="ECO:0000256" key="1">
    <source>
        <dbReference type="SAM" id="MobiDB-lite"/>
    </source>
</evidence>
<feature type="compositionally biased region" description="Polar residues" evidence="1">
    <location>
        <begin position="1"/>
        <end position="28"/>
    </location>
</feature>
<sequence>MMPSAAQAQSLQTIQSPSQLHYTGSDSSPRPIKRLHTEQDSGDEGGLNNSGDDRSDNDNDLDDSHDLVRNGKRKRPISVS</sequence>
<protein>
    <submittedName>
        <fullName evidence="2">Uncharacterized protein</fullName>
    </submittedName>
</protein>
<proteinExistence type="predicted"/>
<reference evidence="3" key="1">
    <citation type="journal article" date="2013" name="Genome Announc.">
        <title>Draft genome sequence of the ascomycete Phaeoacremonium aleophilum strain UCR-PA7, a causal agent of the esca disease complex in grapevines.</title>
        <authorList>
            <person name="Blanco-Ulate B."/>
            <person name="Rolshausen P."/>
            <person name="Cantu D."/>
        </authorList>
    </citation>
    <scope>NUCLEOTIDE SEQUENCE [LARGE SCALE GENOMIC DNA]</scope>
    <source>
        <strain evidence="3">UCR-PA7</strain>
    </source>
</reference>
<dbReference type="Proteomes" id="UP000014074">
    <property type="component" value="Unassembled WGS sequence"/>
</dbReference>
<dbReference type="KEGG" id="tmn:UCRPA7_5026"/>
<dbReference type="GeneID" id="19325539"/>
<accession>R8BJT3</accession>
<keyword evidence="3" id="KW-1185">Reference proteome</keyword>
<feature type="region of interest" description="Disordered" evidence="1">
    <location>
        <begin position="1"/>
        <end position="80"/>
    </location>
</feature>
<evidence type="ECO:0000313" key="3">
    <source>
        <dbReference type="Proteomes" id="UP000014074"/>
    </source>
</evidence>
<dbReference type="AlphaFoldDB" id="R8BJT3"/>